<evidence type="ECO:0000313" key="2">
    <source>
        <dbReference type="Proteomes" id="UP000828251"/>
    </source>
</evidence>
<dbReference type="AlphaFoldDB" id="A0A9D3VHX1"/>
<reference evidence="1 2" key="1">
    <citation type="journal article" date="2021" name="Plant Biotechnol. J.">
        <title>Multi-omics assisted identification of the key and species-specific regulatory components of drought-tolerant mechanisms in Gossypium stocksii.</title>
        <authorList>
            <person name="Yu D."/>
            <person name="Ke L."/>
            <person name="Zhang D."/>
            <person name="Wu Y."/>
            <person name="Sun Y."/>
            <person name="Mei J."/>
            <person name="Sun J."/>
            <person name="Sun Y."/>
        </authorList>
    </citation>
    <scope>NUCLEOTIDE SEQUENCE [LARGE SCALE GENOMIC DNA]</scope>
    <source>
        <strain evidence="2">cv. E1</strain>
        <tissue evidence="1">Leaf</tissue>
    </source>
</reference>
<name>A0A9D3VHX1_9ROSI</name>
<gene>
    <name evidence="1" type="ORF">J1N35_023174</name>
</gene>
<sequence>MNSMAKLIGEHVETFIDKVAANEGGVKDCYSLIVEGKLIRLSQNFVFIIPIVWSTNCSKMRHLWENLHSTIPADGSLGTTIGDFNAILSSKEKRGGQTLGKRCLLFGEFMESAQLQDLGFRGLQFSWQRGDQEVFGQSYLKQCLCSIF</sequence>
<keyword evidence="2" id="KW-1185">Reference proteome</keyword>
<protein>
    <submittedName>
        <fullName evidence="1">Uncharacterized protein</fullName>
    </submittedName>
</protein>
<evidence type="ECO:0000313" key="1">
    <source>
        <dbReference type="EMBL" id="KAH1083413.1"/>
    </source>
</evidence>
<accession>A0A9D3VHX1</accession>
<comment type="caution">
    <text evidence="1">The sequence shown here is derived from an EMBL/GenBank/DDBJ whole genome shotgun (WGS) entry which is preliminary data.</text>
</comment>
<dbReference type="OrthoDB" id="1001431at2759"/>
<dbReference type="Proteomes" id="UP000828251">
    <property type="component" value="Unassembled WGS sequence"/>
</dbReference>
<proteinExistence type="predicted"/>
<dbReference type="EMBL" id="JAIQCV010000007">
    <property type="protein sequence ID" value="KAH1083413.1"/>
    <property type="molecule type" value="Genomic_DNA"/>
</dbReference>
<organism evidence="1 2">
    <name type="scientific">Gossypium stocksii</name>
    <dbReference type="NCBI Taxonomy" id="47602"/>
    <lineage>
        <taxon>Eukaryota</taxon>
        <taxon>Viridiplantae</taxon>
        <taxon>Streptophyta</taxon>
        <taxon>Embryophyta</taxon>
        <taxon>Tracheophyta</taxon>
        <taxon>Spermatophyta</taxon>
        <taxon>Magnoliopsida</taxon>
        <taxon>eudicotyledons</taxon>
        <taxon>Gunneridae</taxon>
        <taxon>Pentapetalae</taxon>
        <taxon>rosids</taxon>
        <taxon>malvids</taxon>
        <taxon>Malvales</taxon>
        <taxon>Malvaceae</taxon>
        <taxon>Malvoideae</taxon>
        <taxon>Gossypium</taxon>
    </lineage>
</organism>